<protein>
    <submittedName>
        <fullName evidence="2">Uncharacterized protein</fullName>
    </submittedName>
</protein>
<dbReference type="Proteomes" id="UP000054018">
    <property type="component" value="Unassembled WGS sequence"/>
</dbReference>
<evidence type="ECO:0000313" key="2">
    <source>
        <dbReference type="EMBL" id="KIK13341.1"/>
    </source>
</evidence>
<dbReference type="EMBL" id="KN834002">
    <property type="protein sequence ID" value="KIK13341.1"/>
    <property type="molecule type" value="Genomic_DNA"/>
</dbReference>
<proteinExistence type="predicted"/>
<sequence>MSSVTPTGLRWGPGFIGLTVGLALYGASTCQYLFYVPAFRNDKRLLKSVVFLVLYVSICHFMPVA</sequence>
<evidence type="ECO:0000256" key="1">
    <source>
        <dbReference type="SAM" id="Phobius"/>
    </source>
</evidence>
<evidence type="ECO:0000313" key="3">
    <source>
        <dbReference type="Proteomes" id="UP000054018"/>
    </source>
</evidence>
<reference evidence="2 3" key="1">
    <citation type="submission" date="2014-04" db="EMBL/GenBank/DDBJ databases">
        <authorList>
            <consortium name="DOE Joint Genome Institute"/>
            <person name="Kuo A."/>
            <person name="Kohler A."/>
            <person name="Costa M.D."/>
            <person name="Nagy L.G."/>
            <person name="Floudas D."/>
            <person name="Copeland A."/>
            <person name="Barry K.W."/>
            <person name="Cichocki N."/>
            <person name="Veneault-Fourrey C."/>
            <person name="LaButti K."/>
            <person name="Lindquist E.A."/>
            <person name="Lipzen A."/>
            <person name="Lundell T."/>
            <person name="Morin E."/>
            <person name="Murat C."/>
            <person name="Sun H."/>
            <person name="Tunlid A."/>
            <person name="Henrissat B."/>
            <person name="Grigoriev I.V."/>
            <person name="Hibbett D.S."/>
            <person name="Martin F."/>
            <person name="Nordberg H.P."/>
            <person name="Cantor M.N."/>
            <person name="Hua S.X."/>
        </authorList>
    </citation>
    <scope>NUCLEOTIDE SEQUENCE [LARGE SCALE GENOMIC DNA]</scope>
    <source>
        <strain evidence="2 3">441</strain>
    </source>
</reference>
<dbReference type="AlphaFoldDB" id="A0A0C9Y8Q8"/>
<name>A0A0C9Y8Q8_9AGAM</name>
<organism evidence="2 3">
    <name type="scientific">Pisolithus microcarpus 441</name>
    <dbReference type="NCBI Taxonomy" id="765257"/>
    <lineage>
        <taxon>Eukaryota</taxon>
        <taxon>Fungi</taxon>
        <taxon>Dikarya</taxon>
        <taxon>Basidiomycota</taxon>
        <taxon>Agaricomycotina</taxon>
        <taxon>Agaricomycetes</taxon>
        <taxon>Agaricomycetidae</taxon>
        <taxon>Boletales</taxon>
        <taxon>Sclerodermatineae</taxon>
        <taxon>Pisolithaceae</taxon>
        <taxon>Pisolithus</taxon>
    </lineage>
</organism>
<feature type="transmembrane region" description="Helical" evidence="1">
    <location>
        <begin position="45"/>
        <end position="63"/>
    </location>
</feature>
<keyword evidence="1" id="KW-1133">Transmembrane helix</keyword>
<keyword evidence="1" id="KW-0812">Transmembrane</keyword>
<accession>A0A0C9Y8Q8</accession>
<dbReference type="HOGENOM" id="CLU_2850582_0_0_1"/>
<gene>
    <name evidence="2" type="ORF">PISMIDRAFT_688742</name>
</gene>
<dbReference type="OrthoDB" id="2679808at2759"/>
<keyword evidence="3" id="KW-1185">Reference proteome</keyword>
<reference evidence="3" key="2">
    <citation type="submission" date="2015-01" db="EMBL/GenBank/DDBJ databases">
        <title>Evolutionary Origins and Diversification of the Mycorrhizal Mutualists.</title>
        <authorList>
            <consortium name="DOE Joint Genome Institute"/>
            <consortium name="Mycorrhizal Genomics Consortium"/>
            <person name="Kohler A."/>
            <person name="Kuo A."/>
            <person name="Nagy L.G."/>
            <person name="Floudas D."/>
            <person name="Copeland A."/>
            <person name="Barry K.W."/>
            <person name="Cichocki N."/>
            <person name="Veneault-Fourrey C."/>
            <person name="LaButti K."/>
            <person name="Lindquist E.A."/>
            <person name="Lipzen A."/>
            <person name="Lundell T."/>
            <person name="Morin E."/>
            <person name="Murat C."/>
            <person name="Riley R."/>
            <person name="Ohm R."/>
            <person name="Sun H."/>
            <person name="Tunlid A."/>
            <person name="Henrissat B."/>
            <person name="Grigoriev I.V."/>
            <person name="Hibbett D.S."/>
            <person name="Martin F."/>
        </authorList>
    </citation>
    <scope>NUCLEOTIDE SEQUENCE [LARGE SCALE GENOMIC DNA]</scope>
    <source>
        <strain evidence="3">441</strain>
    </source>
</reference>
<keyword evidence="1" id="KW-0472">Membrane</keyword>
<feature type="transmembrane region" description="Helical" evidence="1">
    <location>
        <begin position="12"/>
        <end position="33"/>
    </location>
</feature>